<dbReference type="PROSITE" id="PS50076">
    <property type="entry name" value="DNAJ_2"/>
    <property type="match status" value="1"/>
</dbReference>
<dbReference type="PANTHER" id="PTHR43908">
    <property type="entry name" value="AT29763P-RELATED"/>
    <property type="match status" value="1"/>
</dbReference>
<dbReference type="GO" id="GO:0005789">
    <property type="term" value="C:endoplasmic reticulum membrane"/>
    <property type="evidence" value="ECO:0007669"/>
    <property type="project" value="TreeGrafter"/>
</dbReference>
<sequence>MPISDTTVDKTTVHDLTFFAIFGIDANDVVENGGQLDPPTAAHVKKAFRRLSLKFHPDKDPSPEAREAFERVKEAADTLTNADRCRTYAATFRKAAAEQAQANAHADRTERYAADLRRRQEEHRQAAAERRREEAELRRTRGEGGAGSRLAQAEAVAALRRSMMSSWRQIEADMVADWEVGPDELAVKERDVARMLEALQKSAANSAAPRSTAIENAKRMRAALAAQAPRPQPPPV</sequence>
<gene>
    <name evidence="3" type="ORF">NDES1114_LOCUS17664</name>
</gene>
<proteinExistence type="predicted"/>
<dbReference type="Gene3D" id="1.10.287.110">
    <property type="entry name" value="DnaJ domain"/>
    <property type="match status" value="1"/>
</dbReference>
<dbReference type="Pfam" id="PF00226">
    <property type="entry name" value="DnaJ"/>
    <property type="match status" value="1"/>
</dbReference>
<dbReference type="GO" id="GO:0030544">
    <property type="term" value="F:Hsp70 protein binding"/>
    <property type="evidence" value="ECO:0007669"/>
    <property type="project" value="TreeGrafter"/>
</dbReference>
<evidence type="ECO:0000313" key="3">
    <source>
        <dbReference type="EMBL" id="CAD9121611.1"/>
    </source>
</evidence>
<name>A0A7S1M484_NEODS</name>
<evidence type="ECO:0000256" key="1">
    <source>
        <dbReference type="SAM" id="MobiDB-lite"/>
    </source>
</evidence>
<reference evidence="3" key="1">
    <citation type="submission" date="2021-01" db="EMBL/GenBank/DDBJ databases">
        <authorList>
            <person name="Corre E."/>
            <person name="Pelletier E."/>
            <person name="Niang G."/>
            <person name="Scheremetjew M."/>
            <person name="Finn R."/>
            <person name="Kale V."/>
            <person name="Holt S."/>
            <person name="Cochrane G."/>
            <person name="Meng A."/>
            <person name="Brown T."/>
            <person name="Cohen L."/>
        </authorList>
    </citation>
    <scope>NUCLEOTIDE SEQUENCE</scope>
    <source>
        <strain evidence="3">CCAP 1951/1</strain>
    </source>
</reference>
<dbReference type="AlphaFoldDB" id="A0A7S1M484"/>
<feature type="compositionally biased region" description="Basic and acidic residues" evidence="1">
    <location>
        <begin position="117"/>
        <end position="142"/>
    </location>
</feature>
<dbReference type="InterPro" id="IPR001623">
    <property type="entry name" value="DnaJ_domain"/>
</dbReference>
<protein>
    <recommendedName>
        <fullName evidence="2">J domain-containing protein</fullName>
    </recommendedName>
</protein>
<dbReference type="EMBL" id="HBGF01026696">
    <property type="protein sequence ID" value="CAD9121611.1"/>
    <property type="molecule type" value="Transcribed_RNA"/>
</dbReference>
<dbReference type="GO" id="GO:0071218">
    <property type="term" value="P:cellular response to misfolded protein"/>
    <property type="evidence" value="ECO:0007669"/>
    <property type="project" value="TreeGrafter"/>
</dbReference>
<feature type="region of interest" description="Disordered" evidence="1">
    <location>
        <begin position="117"/>
        <end position="149"/>
    </location>
</feature>
<dbReference type="SMART" id="SM00271">
    <property type="entry name" value="DnaJ"/>
    <property type="match status" value="1"/>
</dbReference>
<organism evidence="3">
    <name type="scientific">Neobodo designis</name>
    <name type="common">Flagellated protozoan</name>
    <name type="synonym">Bodo designis</name>
    <dbReference type="NCBI Taxonomy" id="312471"/>
    <lineage>
        <taxon>Eukaryota</taxon>
        <taxon>Discoba</taxon>
        <taxon>Euglenozoa</taxon>
        <taxon>Kinetoplastea</taxon>
        <taxon>Metakinetoplastina</taxon>
        <taxon>Neobodonida</taxon>
        <taxon>Neobodo</taxon>
    </lineage>
</organism>
<accession>A0A7S1M484</accession>
<dbReference type="InterPro" id="IPR036869">
    <property type="entry name" value="J_dom_sf"/>
</dbReference>
<dbReference type="PRINTS" id="PR00625">
    <property type="entry name" value="JDOMAIN"/>
</dbReference>
<feature type="domain" description="J" evidence="2">
    <location>
        <begin position="17"/>
        <end position="93"/>
    </location>
</feature>
<dbReference type="SUPFAM" id="SSF46565">
    <property type="entry name" value="Chaperone J-domain"/>
    <property type="match status" value="1"/>
</dbReference>
<dbReference type="InterPro" id="IPR051100">
    <property type="entry name" value="DnaJ_subfamily_B/C"/>
</dbReference>
<dbReference type="PANTHER" id="PTHR43908:SF3">
    <property type="entry name" value="AT29763P-RELATED"/>
    <property type="match status" value="1"/>
</dbReference>
<dbReference type="CDD" id="cd06257">
    <property type="entry name" value="DnaJ"/>
    <property type="match status" value="1"/>
</dbReference>
<evidence type="ECO:0000259" key="2">
    <source>
        <dbReference type="PROSITE" id="PS50076"/>
    </source>
</evidence>